<dbReference type="AlphaFoldDB" id="A0A1N6YHI9"/>
<dbReference type="OrthoDB" id="7865574at2"/>
<evidence type="ECO:0000313" key="1">
    <source>
        <dbReference type="EMBL" id="SIR13989.1"/>
    </source>
</evidence>
<protein>
    <submittedName>
        <fullName evidence="1">Uncharacterized protein</fullName>
    </submittedName>
</protein>
<accession>A0A1N6YHI9</accession>
<gene>
    <name evidence="1" type="ORF">SAMN05421546_2475</name>
</gene>
<reference evidence="2" key="1">
    <citation type="submission" date="2017-01" db="EMBL/GenBank/DDBJ databases">
        <authorList>
            <person name="Varghese N."/>
            <person name="Submissions S."/>
        </authorList>
    </citation>
    <scope>NUCLEOTIDE SEQUENCE [LARGE SCALE GENOMIC DNA]</scope>
    <source>
        <strain evidence="2">UM1</strain>
    </source>
</reference>
<dbReference type="RefSeq" id="WP_076588667.1">
    <property type="nucleotide sequence ID" value="NZ_FTLW01000008.1"/>
</dbReference>
<dbReference type="EMBL" id="FTLW01000008">
    <property type="protein sequence ID" value="SIR13989.1"/>
    <property type="molecule type" value="Genomic_DNA"/>
</dbReference>
<dbReference type="Proteomes" id="UP000241788">
    <property type="component" value="Unassembled WGS sequence"/>
</dbReference>
<evidence type="ECO:0000313" key="2">
    <source>
        <dbReference type="Proteomes" id="UP000241788"/>
    </source>
</evidence>
<name>A0A1N6YHI9_9GAMM</name>
<proteinExistence type="predicted"/>
<sequence length="116" mass="11928">MDLKEFIQQALVQVAEGLTSAQAPIQNLGGMLNPSLSGNHEDLGKHGLLLAFHSTVSVITFDIALTANTGQGTKGGIGVIVGAVSLGSTGESKTESSTVSRIKFAVPMMLPPPQKA</sequence>
<keyword evidence="2" id="KW-1185">Reference proteome</keyword>
<organism evidence="1 2">
    <name type="scientific">Solilutibacter tolerans</name>
    <dbReference type="NCBI Taxonomy" id="1604334"/>
    <lineage>
        <taxon>Bacteria</taxon>
        <taxon>Pseudomonadati</taxon>
        <taxon>Pseudomonadota</taxon>
        <taxon>Gammaproteobacteria</taxon>
        <taxon>Lysobacterales</taxon>
        <taxon>Lysobacteraceae</taxon>
        <taxon>Solilutibacter</taxon>
    </lineage>
</organism>